<name>A0A6M0MBV3_9LACT</name>
<accession>A0A6M0MBV3</accession>
<gene>
    <name evidence="1" type="ORF">GTP08_14485</name>
</gene>
<reference evidence="1 2" key="1">
    <citation type="submission" date="2019-12" db="EMBL/GenBank/DDBJ databases">
        <title>Draft Genome Sequences of L. lactis strains MS22333, MS22334, MS22336, and MS22337, Isolated from Spontaneous Fermented Camel Milk in Ethiopia.</title>
        <authorList>
            <person name="Bragason E."/>
            <person name="Hansen E.B."/>
            <person name="Guya M.E."/>
            <person name="Berhe T."/>
        </authorList>
    </citation>
    <scope>NUCLEOTIDE SEQUENCE [LARGE SCALE GENOMIC DNA]</scope>
    <source>
        <strain evidence="1 2">MS22336</strain>
    </source>
</reference>
<dbReference type="EMBL" id="WWDJ01000273">
    <property type="protein sequence ID" value="NEX56792.1"/>
    <property type="molecule type" value="Genomic_DNA"/>
</dbReference>
<evidence type="ECO:0008006" key="3">
    <source>
        <dbReference type="Google" id="ProtNLM"/>
    </source>
</evidence>
<organism evidence="1 2">
    <name type="scientific">Lactococcus lactis</name>
    <dbReference type="NCBI Taxonomy" id="1358"/>
    <lineage>
        <taxon>Bacteria</taxon>
        <taxon>Bacillati</taxon>
        <taxon>Bacillota</taxon>
        <taxon>Bacilli</taxon>
        <taxon>Lactobacillales</taxon>
        <taxon>Streptococcaceae</taxon>
        <taxon>Lactococcus</taxon>
    </lineage>
</organism>
<proteinExistence type="predicted"/>
<evidence type="ECO:0000313" key="2">
    <source>
        <dbReference type="Proteomes" id="UP000477402"/>
    </source>
</evidence>
<sequence length="90" mass="10020">MSVKVTFSNGENIVIHEDTQVVAWKSLDKEDGGYYAETVHIGSNVDSENLQTSEQVVGLLGLFGNSDWFSIERPVSKFYKTSAIVHLENI</sequence>
<protein>
    <recommendedName>
        <fullName evidence="3">Prophage protein</fullName>
    </recommendedName>
</protein>
<dbReference type="AlphaFoldDB" id="A0A6M0MBV3"/>
<dbReference type="Proteomes" id="UP000477402">
    <property type="component" value="Unassembled WGS sequence"/>
</dbReference>
<evidence type="ECO:0000313" key="1">
    <source>
        <dbReference type="EMBL" id="NEX56792.1"/>
    </source>
</evidence>
<comment type="caution">
    <text evidence="1">The sequence shown here is derived from an EMBL/GenBank/DDBJ whole genome shotgun (WGS) entry which is preliminary data.</text>
</comment>
<dbReference type="RefSeq" id="WP_163657417.1">
    <property type="nucleotide sequence ID" value="NZ_RIGB01000163.1"/>
</dbReference>